<feature type="compositionally biased region" description="Polar residues" evidence="1">
    <location>
        <begin position="55"/>
        <end position="73"/>
    </location>
</feature>
<keyword evidence="3" id="KW-1185">Reference proteome</keyword>
<organism evidence="2 3">
    <name type="scientific">Camelimonas fluminis</name>
    <dbReference type="NCBI Taxonomy" id="1576911"/>
    <lineage>
        <taxon>Bacteria</taxon>
        <taxon>Pseudomonadati</taxon>
        <taxon>Pseudomonadota</taxon>
        <taxon>Alphaproteobacteria</taxon>
        <taxon>Hyphomicrobiales</taxon>
        <taxon>Chelatococcaceae</taxon>
        <taxon>Camelimonas</taxon>
    </lineage>
</organism>
<reference evidence="3" key="1">
    <citation type="journal article" date="2019" name="Int. J. Syst. Evol. Microbiol.">
        <title>The Global Catalogue of Microorganisms (GCM) 10K type strain sequencing project: providing services to taxonomists for standard genome sequencing and annotation.</title>
        <authorList>
            <consortium name="The Broad Institute Genomics Platform"/>
            <consortium name="The Broad Institute Genome Sequencing Center for Infectious Disease"/>
            <person name="Wu L."/>
            <person name="Ma J."/>
        </authorList>
    </citation>
    <scope>NUCLEOTIDE SEQUENCE [LARGE SCALE GENOMIC DNA]</scope>
    <source>
        <strain evidence="3">KCTC 42282</strain>
    </source>
</reference>
<protein>
    <submittedName>
        <fullName evidence="2">Uncharacterized protein</fullName>
    </submittedName>
</protein>
<name>A0ABV7ULZ1_9HYPH</name>
<evidence type="ECO:0000313" key="2">
    <source>
        <dbReference type="EMBL" id="MFC3639533.1"/>
    </source>
</evidence>
<comment type="caution">
    <text evidence="2">The sequence shown here is derived from an EMBL/GenBank/DDBJ whole genome shotgun (WGS) entry which is preliminary data.</text>
</comment>
<evidence type="ECO:0000256" key="1">
    <source>
        <dbReference type="SAM" id="MobiDB-lite"/>
    </source>
</evidence>
<sequence>MTRETTMPFNEFGFQEVEYERSYRQFAAPFLIEGKAASNLFFMHEAQIGLDARTPSHTAPTIGSSRSFASGSI</sequence>
<accession>A0ABV7ULZ1</accession>
<feature type="region of interest" description="Disordered" evidence="1">
    <location>
        <begin position="54"/>
        <end position="73"/>
    </location>
</feature>
<dbReference type="EMBL" id="JBHRYC010000096">
    <property type="protein sequence ID" value="MFC3639533.1"/>
    <property type="molecule type" value="Genomic_DNA"/>
</dbReference>
<dbReference type="RefSeq" id="WP_034462709.1">
    <property type="nucleotide sequence ID" value="NZ_BNCG01000052.1"/>
</dbReference>
<evidence type="ECO:0000313" key="3">
    <source>
        <dbReference type="Proteomes" id="UP001595704"/>
    </source>
</evidence>
<dbReference type="Proteomes" id="UP001595704">
    <property type="component" value="Unassembled WGS sequence"/>
</dbReference>
<gene>
    <name evidence="2" type="ORF">ACFONL_19525</name>
</gene>
<proteinExistence type="predicted"/>